<evidence type="ECO:0000256" key="6">
    <source>
        <dbReference type="RuleBase" id="RU004057"/>
    </source>
</evidence>
<dbReference type="InterPro" id="IPR050790">
    <property type="entry name" value="ExbB/TolQ_transport"/>
</dbReference>
<dbReference type="Proteomes" id="UP001596052">
    <property type="component" value="Unassembled WGS sequence"/>
</dbReference>
<comment type="similarity">
    <text evidence="6">Belongs to the exbB/tolQ family.</text>
</comment>
<organism evidence="9 10">
    <name type="scientific">Prosthecobacter fluviatilis</name>
    <dbReference type="NCBI Taxonomy" id="445931"/>
    <lineage>
        <taxon>Bacteria</taxon>
        <taxon>Pseudomonadati</taxon>
        <taxon>Verrucomicrobiota</taxon>
        <taxon>Verrucomicrobiia</taxon>
        <taxon>Verrucomicrobiales</taxon>
        <taxon>Verrucomicrobiaceae</taxon>
        <taxon>Prosthecobacter</taxon>
    </lineage>
</organism>
<keyword evidence="6" id="KW-0653">Protein transport</keyword>
<feature type="transmembrane region" description="Helical" evidence="7">
    <location>
        <begin position="119"/>
        <end position="139"/>
    </location>
</feature>
<name>A0ABW0KW31_9BACT</name>
<dbReference type="Pfam" id="PF01618">
    <property type="entry name" value="MotA_ExbB"/>
    <property type="match status" value="1"/>
</dbReference>
<gene>
    <name evidence="9" type="ORF">ACFQDI_18110</name>
</gene>
<comment type="caution">
    <text evidence="9">The sequence shown here is derived from an EMBL/GenBank/DDBJ whole genome shotgun (WGS) entry which is preliminary data.</text>
</comment>
<keyword evidence="5 7" id="KW-0472">Membrane</keyword>
<dbReference type="PANTHER" id="PTHR30625:SF3">
    <property type="entry name" value="TOL-PAL SYSTEM PROTEIN TOLQ"/>
    <property type="match status" value="1"/>
</dbReference>
<dbReference type="EMBL" id="JBHSMQ010000007">
    <property type="protein sequence ID" value="MFC5456787.1"/>
    <property type="molecule type" value="Genomic_DNA"/>
</dbReference>
<dbReference type="InterPro" id="IPR002898">
    <property type="entry name" value="MotA_ExbB_proton_chnl"/>
</dbReference>
<feature type="transmembrane region" description="Helical" evidence="7">
    <location>
        <begin position="151"/>
        <end position="171"/>
    </location>
</feature>
<evidence type="ECO:0000313" key="9">
    <source>
        <dbReference type="EMBL" id="MFC5456787.1"/>
    </source>
</evidence>
<dbReference type="PANTHER" id="PTHR30625">
    <property type="entry name" value="PROTEIN TOLQ"/>
    <property type="match status" value="1"/>
</dbReference>
<evidence type="ECO:0000256" key="1">
    <source>
        <dbReference type="ARBA" id="ARBA00004651"/>
    </source>
</evidence>
<keyword evidence="10" id="KW-1185">Reference proteome</keyword>
<evidence type="ECO:0000256" key="4">
    <source>
        <dbReference type="ARBA" id="ARBA00022989"/>
    </source>
</evidence>
<feature type="domain" description="MotA/TolQ/ExbB proton channel" evidence="8">
    <location>
        <begin position="106"/>
        <end position="181"/>
    </location>
</feature>
<evidence type="ECO:0000259" key="8">
    <source>
        <dbReference type="Pfam" id="PF01618"/>
    </source>
</evidence>
<proteinExistence type="inferred from homology"/>
<keyword evidence="2" id="KW-1003">Cell membrane</keyword>
<protein>
    <submittedName>
        <fullName evidence="9">MotA/TolQ/ExbB proton channel family protein</fullName>
    </submittedName>
</protein>
<evidence type="ECO:0000256" key="3">
    <source>
        <dbReference type="ARBA" id="ARBA00022692"/>
    </source>
</evidence>
<keyword evidence="6" id="KW-0813">Transport</keyword>
<feature type="transmembrane region" description="Helical" evidence="7">
    <location>
        <begin position="15"/>
        <end position="38"/>
    </location>
</feature>
<comment type="subcellular location">
    <subcellularLocation>
        <location evidence="1">Cell membrane</location>
        <topology evidence="1">Multi-pass membrane protein</topology>
    </subcellularLocation>
    <subcellularLocation>
        <location evidence="6">Membrane</location>
        <topology evidence="6">Multi-pass membrane protein</topology>
    </subcellularLocation>
</comment>
<evidence type="ECO:0000313" key="10">
    <source>
        <dbReference type="Proteomes" id="UP001596052"/>
    </source>
</evidence>
<accession>A0ABW0KW31</accession>
<keyword evidence="4 7" id="KW-1133">Transmembrane helix</keyword>
<keyword evidence="3 7" id="KW-0812">Transmembrane</keyword>
<dbReference type="RefSeq" id="WP_377169393.1">
    <property type="nucleotide sequence ID" value="NZ_JBHSMQ010000007.1"/>
</dbReference>
<sequence length="199" mass="21261">MKLLEQLLSLISEAVLLPTLAAIIILVAWSAMLLGGLLREWLGRRQVGAVITALRRAHVEGADQVRMLSILSTATTGLPARLHQLLSQWGGAGDLAHCLVDLEIEVASSLSRLTWMTRIAPMLGLMGTLIPLGPALTGLASGDLATLSSNLVVAFTATVVGVLLGCCSYTMNLVRKNWYQRDLSTLEHLFANASKPALP</sequence>
<evidence type="ECO:0000256" key="5">
    <source>
        <dbReference type="ARBA" id="ARBA00023136"/>
    </source>
</evidence>
<evidence type="ECO:0000256" key="7">
    <source>
        <dbReference type="SAM" id="Phobius"/>
    </source>
</evidence>
<reference evidence="10" key="1">
    <citation type="journal article" date="2019" name="Int. J. Syst. Evol. Microbiol.">
        <title>The Global Catalogue of Microorganisms (GCM) 10K type strain sequencing project: providing services to taxonomists for standard genome sequencing and annotation.</title>
        <authorList>
            <consortium name="The Broad Institute Genomics Platform"/>
            <consortium name="The Broad Institute Genome Sequencing Center for Infectious Disease"/>
            <person name="Wu L."/>
            <person name="Ma J."/>
        </authorList>
    </citation>
    <scope>NUCLEOTIDE SEQUENCE [LARGE SCALE GENOMIC DNA]</scope>
    <source>
        <strain evidence="10">CGMCC 4.1469</strain>
    </source>
</reference>
<evidence type="ECO:0000256" key="2">
    <source>
        <dbReference type="ARBA" id="ARBA00022475"/>
    </source>
</evidence>